<organism evidence="1 2">
    <name type="scientific">Prunus yedoensis var. nudiflora</name>
    <dbReference type="NCBI Taxonomy" id="2094558"/>
    <lineage>
        <taxon>Eukaryota</taxon>
        <taxon>Viridiplantae</taxon>
        <taxon>Streptophyta</taxon>
        <taxon>Embryophyta</taxon>
        <taxon>Tracheophyta</taxon>
        <taxon>Spermatophyta</taxon>
        <taxon>Magnoliopsida</taxon>
        <taxon>eudicotyledons</taxon>
        <taxon>Gunneridae</taxon>
        <taxon>Pentapetalae</taxon>
        <taxon>rosids</taxon>
        <taxon>fabids</taxon>
        <taxon>Rosales</taxon>
        <taxon>Rosaceae</taxon>
        <taxon>Amygdaloideae</taxon>
        <taxon>Amygdaleae</taxon>
        <taxon>Prunus</taxon>
    </lineage>
</organism>
<comment type="caution">
    <text evidence="1">The sequence shown here is derived from an EMBL/GenBank/DDBJ whole genome shotgun (WGS) entry which is preliminary data.</text>
</comment>
<reference evidence="1 2" key="1">
    <citation type="submission" date="2018-02" db="EMBL/GenBank/DDBJ databases">
        <title>Draft genome of wild Prunus yedoensis var. nudiflora.</title>
        <authorList>
            <person name="Baek S."/>
            <person name="Kim J.-H."/>
            <person name="Choi K."/>
            <person name="Kim G.-B."/>
            <person name="Cho A."/>
            <person name="Jang H."/>
            <person name="Shin C.-H."/>
            <person name="Yu H.-J."/>
            <person name="Mun J.-H."/>
        </authorList>
    </citation>
    <scope>NUCLEOTIDE SEQUENCE [LARGE SCALE GENOMIC DNA]</scope>
    <source>
        <strain evidence="2">cv. Jeju island</strain>
        <tissue evidence="1">Leaf</tissue>
    </source>
</reference>
<protein>
    <submittedName>
        <fullName evidence="1">F-box protein</fullName>
    </submittedName>
</protein>
<keyword evidence="2" id="KW-1185">Reference proteome</keyword>
<dbReference type="STRING" id="2094558.A0A314YDL4"/>
<dbReference type="Proteomes" id="UP000250321">
    <property type="component" value="Unassembled WGS sequence"/>
</dbReference>
<evidence type="ECO:0000313" key="2">
    <source>
        <dbReference type="Proteomes" id="UP000250321"/>
    </source>
</evidence>
<dbReference type="EMBL" id="PJQY01001383">
    <property type="protein sequence ID" value="PQQ03039.1"/>
    <property type="molecule type" value="Genomic_DNA"/>
</dbReference>
<gene>
    <name evidence="1" type="ORF">Pyn_20567</name>
</gene>
<evidence type="ECO:0000313" key="1">
    <source>
        <dbReference type="EMBL" id="PQQ03039.1"/>
    </source>
</evidence>
<proteinExistence type="predicted"/>
<name>A0A314YDL4_PRUYE</name>
<sequence length="99" mass="10496">MQRSDSGGCRLVEGKQACVGCEFRYRGNNPRPSASDGGANDNNGVELPAALAIQPVFLGIASSSSTGRSTTSFKSRLGLLTGRNFVVCALRRWSSRNNS</sequence>
<accession>A0A314YDL4</accession>
<dbReference type="AlphaFoldDB" id="A0A314YDL4"/>